<evidence type="ECO:0000256" key="3">
    <source>
        <dbReference type="ARBA" id="ARBA00023163"/>
    </source>
</evidence>
<proteinExistence type="predicted"/>
<dbReference type="PANTHER" id="PTHR44846:SF1">
    <property type="entry name" value="MANNOSYL-D-GLYCERATE TRANSPORT_METABOLISM SYSTEM REPRESSOR MNGR-RELATED"/>
    <property type="match status" value="1"/>
</dbReference>
<dbReference type="InterPro" id="IPR000524">
    <property type="entry name" value="Tscrpt_reg_HTH_GntR"/>
</dbReference>
<dbReference type="AlphaFoldDB" id="A0A1H4LF87"/>
<dbReference type="RefSeq" id="WP_066215867.1">
    <property type="nucleotide sequence ID" value="NZ_FNSN01000003.1"/>
</dbReference>
<dbReference type="InterPro" id="IPR036390">
    <property type="entry name" value="WH_DNA-bd_sf"/>
</dbReference>
<keyword evidence="2" id="KW-0238">DNA-binding</keyword>
<dbReference type="InterPro" id="IPR050679">
    <property type="entry name" value="Bact_HTH_transcr_reg"/>
</dbReference>
<evidence type="ECO:0000313" key="5">
    <source>
        <dbReference type="EMBL" id="SEB69381.1"/>
    </source>
</evidence>
<dbReference type="CDD" id="cd07377">
    <property type="entry name" value="WHTH_GntR"/>
    <property type="match status" value="1"/>
</dbReference>
<dbReference type="Gene3D" id="3.40.1410.10">
    <property type="entry name" value="Chorismate lyase-like"/>
    <property type="match status" value="1"/>
</dbReference>
<dbReference type="SMART" id="SM00345">
    <property type="entry name" value="HTH_GNTR"/>
    <property type="match status" value="1"/>
</dbReference>
<dbReference type="Pfam" id="PF00392">
    <property type="entry name" value="GntR"/>
    <property type="match status" value="1"/>
</dbReference>
<dbReference type="STRING" id="156980.SAMN04489745_0986"/>
<organism evidence="5 6">
    <name type="scientific">Arthrobacter woluwensis</name>
    <dbReference type="NCBI Taxonomy" id="156980"/>
    <lineage>
        <taxon>Bacteria</taxon>
        <taxon>Bacillati</taxon>
        <taxon>Actinomycetota</taxon>
        <taxon>Actinomycetes</taxon>
        <taxon>Micrococcales</taxon>
        <taxon>Micrococcaceae</taxon>
        <taxon>Arthrobacter</taxon>
    </lineage>
</organism>
<dbReference type="GO" id="GO:0003677">
    <property type="term" value="F:DNA binding"/>
    <property type="evidence" value="ECO:0007669"/>
    <property type="project" value="UniProtKB-KW"/>
</dbReference>
<name>A0A1H4LF87_9MICC</name>
<evidence type="ECO:0000313" key="6">
    <source>
        <dbReference type="Proteomes" id="UP000182652"/>
    </source>
</evidence>
<keyword evidence="1" id="KW-0805">Transcription regulation</keyword>
<dbReference type="Pfam" id="PF07702">
    <property type="entry name" value="UTRA"/>
    <property type="match status" value="1"/>
</dbReference>
<keyword evidence="6" id="KW-1185">Reference proteome</keyword>
<dbReference type="EMBL" id="FNSN01000003">
    <property type="protein sequence ID" value="SEB69381.1"/>
    <property type="molecule type" value="Genomic_DNA"/>
</dbReference>
<dbReference type="SUPFAM" id="SSF46785">
    <property type="entry name" value="Winged helix' DNA-binding domain"/>
    <property type="match status" value="1"/>
</dbReference>
<dbReference type="GO" id="GO:0045892">
    <property type="term" value="P:negative regulation of DNA-templated transcription"/>
    <property type="evidence" value="ECO:0007669"/>
    <property type="project" value="TreeGrafter"/>
</dbReference>
<feature type="domain" description="HTH gntR-type" evidence="4">
    <location>
        <begin position="4"/>
        <end position="74"/>
    </location>
</feature>
<dbReference type="InterPro" id="IPR028978">
    <property type="entry name" value="Chorismate_lyase_/UTRA_dom_sf"/>
</dbReference>
<evidence type="ECO:0000256" key="2">
    <source>
        <dbReference type="ARBA" id="ARBA00023125"/>
    </source>
</evidence>
<keyword evidence="3" id="KW-0804">Transcription</keyword>
<accession>A0A1H4LF87</accession>
<dbReference type="PANTHER" id="PTHR44846">
    <property type="entry name" value="MANNOSYL-D-GLYCERATE TRANSPORT/METABOLISM SYSTEM REPRESSOR MNGR-RELATED"/>
    <property type="match status" value="1"/>
</dbReference>
<dbReference type="GO" id="GO:0003700">
    <property type="term" value="F:DNA-binding transcription factor activity"/>
    <property type="evidence" value="ECO:0007669"/>
    <property type="project" value="InterPro"/>
</dbReference>
<dbReference type="SUPFAM" id="SSF64288">
    <property type="entry name" value="Chorismate lyase-like"/>
    <property type="match status" value="1"/>
</dbReference>
<reference evidence="5 6" key="1">
    <citation type="submission" date="2016-10" db="EMBL/GenBank/DDBJ databases">
        <authorList>
            <person name="de Groot N.N."/>
        </authorList>
    </citation>
    <scope>NUCLEOTIDE SEQUENCE [LARGE SCALE GENOMIC DNA]</scope>
    <source>
        <strain evidence="5 6">DSM 10495</strain>
    </source>
</reference>
<dbReference type="SMART" id="SM00866">
    <property type="entry name" value="UTRA"/>
    <property type="match status" value="1"/>
</dbReference>
<evidence type="ECO:0000259" key="4">
    <source>
        <dbReference type="PROSITE" id="PS50949"/>
    </source>
</evidence>
<evidence type="ECO:0000256" key="1">
    <source>
        <dbReference type="ARBA" id="ARBA00023015"/>
    </source>
</evidence>
<dbReference type="Proteomes" id="UP000182652">
    <property type="component" value="Unassembled WGS sequence"/>
</dbReference>
<dbReference type="InterPro" id="IPR036388">
    <property type="entry name" value="WH-like_DNA-bd_sf"/>
</dbReference>
<dbReference type="PRINTS" id="PR00035">
    <property type="entry name" value="HTHGNTR"/>
</dbReference>
<protein>
    <submittedName>
        <fullName evidence="5">Transcriptional regulator, GntR family</fullName>
    </submittedName>
</protein>
<dbReference type="InterPro" id="IPR011663">
    <property type="entry name" value="UTRA"/>
</dbReference>
<sequence>MTGSSSSQRIEDALRAAISSGRYAPGTKLPAERELAAELGVSRMTLRQAVETLQFQGILRRRPGRAGGTFVAGTAPVLELGSLHGLFQQLSRDGAVVESRILLAETSPAPAEVSEALRITPGDPAHRLRRLRFLDGEPLLIEDSWFPAERLPGFAVESLTGSVYARLKTFGWEPVRKTEDLIPSVATAEERDLLSVGARHPVLRIIRTAYRSDGLPVEFAQDTHRSDALRLRVTTGSS</sequence>
<dbReference type="Gene3D" id="1.10.10.10">
    <property type="entry name" value="Winged helix-like DNA-binding domain superfamily/Winged helix DNA-binding domain"/>
    <property type="match status" value="1"/>
</dbReference>
<dbReference type="PROSITE" id="PS50949">
    <property type="entry name" value="HTH_GNTR"/>
    <property type="match status" value="1"/>
</dbReference>
<gene>
    <name evidence="5" type="ORF">SAMN04489745_0986</name>
</gene>